<feature type="transmembrane region" description="Helical" evidence="1">
    <location>
        <begin position="112"/>
        <end position="130"/>
    </location>
</feature>
<gene>
    <name evidence="3" type="ORF">EDS130_LOCUS21039</name>
    <name evidence="2" type="ORF">XAT740_LOCUS5712</name>
</gene>
<evidence type="ECO:0000313" key="2">
    <source>
        <dbReference type="EMBL" id="CAF0855634.1"/>
    </source>
</evidence>
<keyword evidence="1" id="KW-0812">Transmembrane</keyword>
<dbReference type="OrthoDB" id="10018743at2759"/>
<evidence type="ECO:0000313" key="3">
    <source>
        <dbReference type="EMBL" id="CAF1120758.1"/>
    </source>
</evidence>
<feature type="transmembrane region" description="Helical" evidence="1">
    <location>
        <begin position="56"/>
        <end position="76"/>
    </location>
</feature>
<sequence length="142" mass="16059">MVKINEILALKIVVTLSAFVPIFVGLKGMYLGPSGITLKPNLVFKSENYSIEVDSHFRYISGYLFVMGIFLLRSIPNIHRNATELHRACIIVFIGGLGRLWGLFVVGLETGAILATIVELVFFPIICYWQEQIQNRTRSRIE</sequence>
<accession>A0A814QKF4</accession>
<keyword evidence="1" id="KW-0472">Membrane</keyword>
<reference evidence="3" key="1">
    <citation type="submission" date="2021-02" db="EMBL/GenBank/DDBJ databases">
        <authorList>
            <person name="Nowell W R."/>
        </authorList>
    </citation>
    <scope>NUCLEOTIDE SEQUENCE</scope>
</reference>
<dbReference type="Pfam" id="PF14248">
    <property type="entry name" value="DUF4345"/>
    <property type="match status" value="1"/>
</dbReference>
<evidence type="ECO:0000313" key="4">
    <source>
        <dbReference type="Proteomes" id="UP000663828"/>
    </source>
</evidence>
<keyword evidence="4" id="KW-1185">Reference proteome</keyword>
<name>A0A814QKF4_ADIRI</name>
<evidence type="ECO:0000256" key="1">
    <source>
        <dbReference type="SAM" id="Phobius"/>
    </source>
</evidence>
<dbReference type="Proteomes" id="UP000663852">
    <property type="component" value="Unassembled WGS sequence"/>
</dbReference>
<dbReference type="InterPro" id="IPR025597">
    <property type="entry name" value="DUF4345"/>
</dbReference>
<evidence type="ECO:0000313" key="5">
    <source>
        <dbReference type="Proteomes" id="UP000663852"/>
    </source>
</evidence>
<keyword evidence="1" id="KW-1133">Transmembrane helix</keyword>
<feature type="transmembrane region" description="Helical" evidence="1">
    <location>
        <begin position="88"/>
        <end position="106"/>
    </location>
</feature>
<dbReference type="AlphaFoldDB" id="A0A814QKF4"/>
<proteinExistence type="predicted"/>
<dbReference type="EMBL" id="CAJNOJ010000105">
    <property type="protein sequence ID" value="CAF1120758.1"/>
    <property type="molecule type" value="Genomic_DNA"/>
</dbReference>
<protein>
    <recommendedName>
        <fullName evidence="6">DUF4345 domain-containing protein</fullName>
    </recommendedName>
</protein>
<feature type="transmembrane region" description="Helical" evidence="1">
    <location>
        <begin position="12"/>
        <end position="36"/>
    </location>
</feature>
<organism evidence="3 5">
    <name type="scientific">Adineta ricciae</name>
    <name type="common">Rotifer</name>
    <dbReference type="NCBI Taxonomy" id="249248"/>
    <lineage>
        <taxon>Eukaryota</taxon>
        <taxon>Metazoa</taxon>
        <taxon>Spiralia</taxon>
        <taxon>Gnathifera</taxon>
        <taxon>Rotifera</taxon>
        <taxon>Eurotatoria</taxon>
        <taxon>Bdelloidea</taxon>
        <taxon>Adinetida</taxon>
        <taxon>Adinetidae</taxon>
        <taxon>Adineta</taxon>
    </lineage>
</organism>
<dbReference type="EMBL" id="CAJNOR010000251">
    <property type="protein sequence ID" value="CAF0855634.1"/>
    <property type="molecule type" value="Genomic_DNA"/>
</dbReference>
<comment type="caution">
    <text evidence="3">The sequence shown here is derived from an EMBL/GenBank/DDBJ whole genome shotgun (WGS) entry which is preliminary data.</text>
</comment>
<evidence type="ECO:0008006" key="6">
    <source>
        <dbReference type="Google" id="ProtNLM"/>
    </source>
</evidence>
<dbReference type="Proteomes" id="UP000663828">
    <property type="component" value="Unassembled WGS sequence"/>
</dbReference>